<dbReference type="RefSeq" id="WP_380072717.1">
    <property type="nucleotide sequence ID" value="NZ_JBHRTO010000001.1"/>
</dbReference>
<comment type="caution">
    <text evidence="1">The sequence shown here is derived from an EMBL/GenBank/DDBJ whole genome shotgun (WGS) entry which is preliminary data.</text>
</comment>
<dbReference type="Gene3D" id="1.20.200.10">
    <property type="entry name" value="Fumarase/aspartase (Central domain)"/>
    <property type="match status" value="1"/>
</dbReference>
<name>A0ABV7IXS5_9RHOB</name>
<dbReference type="PANTHER" id="PTHR10362">
    <property type="entry name" value="HISTIDINE AMMONIA-LYASE"/>
    <property type="match status" value="1"/>
</dbReference>
<dbReference type="GO" id="GO:0016829">
    <property type="term" value="F:lyase activity"/>
    <property type="evidence" value="ECO:0007669"/>
    <property type="project" value="UniProtKB-KW"/>
</dbReference>
<organism evidence="1 2">
    <name type="scientific">Cypionkella sinensis</name>
    <dbReference type="NCBI Taxonomy" id="1756043"/>
    <lineage>
        <taxon>Bacteria</taxon>
        <taxon>Pseudomonadati</taxon>
        <taxon>Pseudomonadota</taxon>
        <taxon>Alphaproteobacteria</taxon>
        <taxon>Rhodobacterales</taxon>
        <taxon>Paracoccaceae</taxon>
        <taxon>Cypionkella</taxon>
    </lineage>
</organism>
<dbReference type="Pfam" id="PF00221">
    <property type="entry name" value="Lyase_aromatic"/>
    <property type="match status" value="1"/>
</dbReference>
<dbReference type="Proteomes" id="UP001595547">
    <property type="component" value="Unassembled WGS sequence"/>
</dbReference>
<proteinExistence type="predicted"/>
<sequence length="502" mass="53770">MIWTTDLMTQTAHAEPLILDGVSLTCAQLVAAAHRAYPVALADDADLRIRQGRSVVEDIVSSGVKGYGITTGVGSQKEFAVAPEGMRDYNRRLARAHSTHMGGAVLPEHRVRAALIILANEFSLGLSGVSAPLVHLVVRQINTAEMPQVSSYGTVGAADLIPMAQIADWLQSQPEALARGIPGPKETLSLINTNAVTLATGADALIEAQAIMRLANLSLALSLEGFRGNLNAISAKVNQAHQRGGQASVSAHLRDLLQGSQLWQDGAARRIQDPLSFRCASQIHGALDELLERAIQVWNEELNSVTDNPIVDHDDRSVRSHGNMDSTRMTLAIDGLRQAFAKAADISGERLHKQQWTEFSGLPTGFSDPNSPLGGVQFLNLGHLAASLITSIKIWAAPSVLLSVGQIADGVEDTAGHALHSVADFERMLGALRLVFSIEIIVSIWAIQKRQLATESLGRGLQDIVARIAPELPIGREGLEVFSIEAIVDILRNIDGDIPAAR</sequence>
<keyword evidence="1" id="KW-0456">Lyase</keyword>
<dbReference type="InterPro" id="IPR008948">
    <property type="entry name" value="L-Aspartase-like"/>
</dbReference>
<protein>
    <submittedName>
        <fullName evidence="1">Aromatic amino acid lyase</fullName>
    </submittedName>
</protein>
<accession>A0ABV7IXS5</accession>
<gene>
    <name evidence="1" type="ORF">ACFOGH_08915</name>
</gene>
<dbReference type="EMBL" id="JBHRTO010000001">
    <property type="protein sequence ID" value="MFC3181105.1"/>
    <property type="molecule type" value="Genomic_DNA"/>
</dbReference>
<keyword evidence="2" id="KW-1185">Reference proteome</keyword>
<dbReference type="SUPFAM" id="SSF48557">
    <property type="entry name" value="L-aspartase-like"/>
    <property type="match status" value="1"/>
</dbReference>
<evidence type="ECO:0000313" key="2">
    <source>
        <dbReference type="Proteomes" id="UP001595547"/>
    </source>
</evidence>
<reference evidence="2" key="1">
    <citation type="journal article" date="2019" name="Int. J. Syst. Evol. Microbiol.">
        <title>The Global Catalogue of Microorganisms (GCM) 10K type strain sequencing project: providing services to taxonomists for standard genome sequencing and annotation.</title>
        <authorList>
            <consortium name="The Broad Institute Genomics Platform"/>
            <consortium name="The Broad Institute Genome Sequencing Center for Infectious Disease"/>
            <person name="Wu L."/>
            <person name="Ma J."/>
        </authorList>
    </citation>
    <scope>NUCLEOTIDE SEQUENCE [LARGE SCALE GENOMIC DNA]</scope>
    <source>
        <strain evidence="2">KCTC 52039</strain>
    </source>
</reference>
<evidence type="ECO:0000313" key="1">
    <source>
        <dbReference type="EMBL" id="MFC3181105.1"/>
    </source>
</evidence>
<dbReference type="InterPro" id="IPR001106">
    <property type="entry name" value="Aromatic_Lyase"/>
</dbReference>